<dbReference type="Proteomes" id="UP000438429">
    <property type="component" value="Unassembled WGS sequence"/>
</dbReference>
<sequence length="107" mass="11827">MDRVHLCPHRTQRPPVASSVNRLPIIVFTVPPCRYKSTRPIRHLPPQMGAAAAGGGFLSVHQREFIRHSVALHSSYSSEQTSRLRELCPSQVRSSGVRLCVIGSDAD</sequence>
<evidence type="ECO:0000313" key="2">
    <source>
        <dbReference type="Proteomes" id="UP000438429"/>
    </source>
</evidence>
<name>A0A6A4T6A4_SCOMX</name>
<reference evidence="1 2" key="1">
    <citation type="submission" date="2019-06" db="EMBL/GenBank/DDBJ databases">
        <title>Draft genomes of female and male turbot (Scophthalmus maximus).</title>
        <authorList>
            <person name="Xu H."/>
            <person name="Xu X.-W."/>
            <person name="Shao C."/>
            <person name="Chen S."/>
        </authorList>
    </citation>
    <scope>NUCLEOTIDE SEQUENCE [LARGE SCALE GENOMIC DNA]</scope>
    <source>
        <strain evidence="1">Ysfricsl-2016a</strain>
        <tissue evidence="1">Blood</tissue>
    </source>
</reference>
<proteinExistence type="predicted"/>
<protein>
    <submittedName>
        <fullName evidence="1">Uncharacterized protein</fullName>
    </submittedName>
</protein>
<dbReference type="AlphaFoldDB" id="A0A6A4T6A4"/>
<organism evidence="1 2">
    <name type="scientific">Scophthalmus maximus</name>
    <name type="common">Turbot</name>
    <name type="synonym">Psetta maxima</name>
    <dbReference type="NCBI Taxonomy" id="52904"/>
    <lineage>
        <taxon>Eukaryota</taxon>
        <taxon>Metazoa</taxon>
        <taxon>Chordata</taxon>
        <taxon>Craniata</taxon>
        <taxon>Vertebrata</taxon>
        <taxon>Euteleostomi</taxon>
        <taxon>Actinopterygii</taxon>
        <taxon>Neopterygii</taxon>
        <taxon>Teleostei</taxon>
        <taxon>Neoteleostei</taxon>
        <taxon>Acanthomorphata</taxon>
        <taxon>Carangaria</taxon>
        <taxon>Pleuronectiformes</taxon>
        <taxon>Pleuronectoidei</taxon>
        <taxon>Scophthalmidae</taxon>
        <taxon>Scophthalmus</taxon>
    </lineage>
</organism>
<gene>
    <name evidence="1" type="ORF">F2P81_005369</name>
</gene>
<dbReference type="EMBL" id="VEVO01000005">
    <property type="protein sequence ID" value="KAF0041837.1"/>
    <property type="molecule type" value="Genomic_DNA"/>
</dbReference>
<evidence type="ECO:0000313" key="1">
    <source>
        <dbReference type="EMBL" id="KAF0041837.1"/>
    </source>
</evidence>
<accession>A0A6A4T6A4</accession>
<comment type="caution">
    <text evidence="1">The sequence shown here is derived from an EMBL/GenBank/DDBJ whole genome shotgun (WGS) entry which is preliminary data.</text>
</comment>